<protein>
    <recommendedName>
        <fullName evidence="1">Polymerase nucleotidyl transferase domain-containing protein</fullName>
    </recommendedName>
</protein>
<gene>
    <name evidence="2" type="ORF">COT65_01560</name>
</gene>
<dbReference type="Gene3D" id="1.10.10.10">
    <property type="entry name" value="Winged helix-like DNA-binding domain superfamily/Winged helix DNA-binding domain"/>
    <property type="match status" value="1"/>
</dbReference>
<dbReference type="InterPro" id="IPR036388">
    <property type="entry name" value="WH-like_DNA-bd_sf"/>
</dbReference>
<organism evidence="2 3">
    <name type="scientific">Candidatus Shapirobacteria bacterium CG09_land_8_20_14_0_10_47_13</name>
    <dbReference type="NCBI Taxonomy" id="1974481"/>
    <lineage>
        <taxon>Bacteria</taxon>
        <taxon>Candidatus Shapironibacteriota</taxon>
    </lineage>
</organism>
<proteinExistence type="predicted"/>
<dbReference type="Gene3D" id="3.30.460.10">
    <property type="entry name" value="Beta Polymerase, domain 2"/>
    <property type="match status" value="1"/>
</dbReference>
<reference evidence="3" key="1">
    <citation type="submission" date="2017-09" db="EMBL/GenBank/DDBJ databases">
        <title>Depth-based differentiation of microbial function through sediment-hosted aquifers and enrichment of novel symbionts in the deep terrestrial subsurface.</title>
        <authorList>
            <person name="Probst A.J."/>
            <person name="Ladd B."/>
            <person name="Jarett J.K."/>
            <person name="Geller-Mcgrath D.E."/>
            <person name="Sieber C.M.K."/>
            <person name="Emerson J.B."/>
            <person name="Anantharaman K."/>
            <person name="Thomas B.C."/>
            <person name="Malmstrom R."/>
            <person name="Stieglmeier M."/>
            <person name="Klingl A."/>
            <person name="Woyke T."/>
            <person name="Ryan C.M."/>
            <person name="Banfield J.F."/>
        </authorList>
    </citation>
    <scope>NUCLEOTIDE SEQUENCE [LARGE SCALE GENOMIC DNA]</scope>
</reference>
<name>A0A2H0WPR5_9BACT</name>
<dbReference type="InterPro" id="IPR002934">
    <property type="entry name" value="Polymerase_NTP_transf_dom"/>
</dbReference>
<evidence type="ECO:0000313" key="3">
    <source>
        <dbReference type="Proteomes" id="UP000230033"/>
    </source>
</evidence>
<dbReference type="EMBL" id="PEZJ01000020">
    <property type="protein sequence ID" value="PIS13909.1"/>
    <property type="molecule type" value="Genomic_DNA"/>
</dbReference>
<feature type="domain" description="Polymerase nucleotidyl transferase" evidence="1">
    <location>
        <begin position="86"/>
        <end position="144"/>
    </location>
</feature>
<dbReference type="Proteomes" id="UP000230033">
    <property type="component" value="Unassembled WGS sequence"/>
</dbReference>
<dbReference type="InterPro" id="IPR043519">
    <property type="entry name" value="NT_sf"/>
</dbReference>
<evidence type="ECO:0000259" key="1">
    <source>
        <dbReference type="Pfam" id="PF01909"/>
    </source>
</evidence>
<comment type="caution">
    <text evidence="2">The sequence shown here is derived from an EMBL/GenBank/DDBJ whole genome shotgun (WGS) entry which is preliminary data.</text>
</comment>
<evidence type="ECO:0000313" key="2">
    <source>
        <dbReference type="EMBL" id="PIS13909.1"/>
    </source>
</evidence>
<dbReference type="SUPFAM" id="SSF81301">
    <property type="entry name" value="Nucleotidyltransferase"/>
    <property type="match status" value="1"/>
</dbReference>
<dbReference type="CDD" id="cd05403">
    <property type="entry name" value="NT_KNTase_like"/>
    <property type="match status" value="1"/>
</dbReference>
<dbReference type="AlphaFoldDB" id="A0A2H0WPR5"/>
<dbReference type="GO" id="GO:0016779">
    <property type="term" value="F:nucleotidyltransferase activity"/>
    <property type="evidence" value="ECO:0007669"/>
    <property type="project" value="InterPro"/>
</dbReference>
<accession>A0A2H0WPR5</accession>
<sequence length="176" mass="20386">MKRNRAAKEAVINYLLENPDKRFYLTQIAAATSVSDSTVQRILEIEVRRKFVVKEKTGNLSYYFVDLENPLVREAKISRTLGEIAELIDQIKEDSVKIILFGSCAKGEDTADSDIDLLVLANRKEFIEEAIRRQKAKRVIRVITKTYPEWVSLPKENAYLYGEINKGRVLWERRYG</sequence>
<dbReference type="Pfam" id="PF01909">
    <property type="entry name" value="NTP_transf_2"/>
    <property type="match status" value="1"/>
</dbReference>